<dbReference type="Proteomes" id="UP000241394">
    <property type="component" value="Chromosome LG14"/>
</dbReference>
<reference evidence="2 3" key="1">
    <citation type="submission" date="2017-07" db="EMBL/GenBank/DDBJ databases">
        <title>An improved, manually edited Actinidia chinensis var. chinensis (kiwifruit) genome highlights the challenges associated with draft genomes and gene prediction in plants.</title>
        <authorList>
            <person name="Pilkington S."/>
            <person name="Crowhurst R."/>
            <person name="Hilario E."/>
            <person name="Nardozza S."/>
            <person name="Fraser L."/>
            <person name="Peng Y."/>
            <person name="Gunaseelan K."/>
            <person name="Simpson R."/>
            <person name="Tahir J."/>
            <person name="Deroles S."/>
            <person name="Templeton K."/>
            <person name="Luo Z."/>
            <person name="Davy M."/>
            <person name="Cheng C."/>
            <person name="Mcneilage M."/>
            <person name="Scaglione D."/>
            <person name="Liu Y."/>
            <person name="Zhang Q."/>
            <person name="Datson P."/>
            <person name="De Silva N."/>
            <person name="Gardiner S."/>
            <person name="Bassett H."/>
            <person name="Chagne D."/>
            <person name="Mccallum J."/>
            <person name="Dzierzon H."/>
            <person name="Deng C."/>
            <person name="Wang Y.-Y."/>
            <person name="Barron N."/>
            <person name="Manako K."/>
            <person name="Bowen J."/>
            <person name="Foster T."/>
            <person name="Erridge Z."/>
            <person name="Tiffin H."/>
            <person name="Waite C."/>
            <person name="Davies K."/>
            <person name="Grierson E."/>
            <person name="Laing W."/>
            <person name="Kirk R."/>
            <person name="Chen X."/>
            <person name="Wood M."/>
            <person name="Montefiori M."/>
            <person name="Brummell D."/>
            <person name="Schwinn K."/>
            <person name="Catanach A."/>
            <person name="Fullerton C."/>
            <person name="Li D."/>
            <person name="Meiyalaghan S."/>
            <person name="Nieuwenhuizen N."/>
            <person name="Read N."/>
            <person name="Prakash R."/>
            <person name="Hunter D."/>
            <person name="Zhang H."/>
            <person name="Mckenzie M."/>
            <person name="Knabel M."/>
            <person name="Harris A."/>
            <person name="Allan A."/>
            <person name="Chen A."/>
            <person name="Janssen B."/>
            <person name="Plunkett B."/>
            <person name="Dwamena C."/>
            <person name="Voogd C."/>
            <person name="Leif D."/>
            <person name="Lafferty D."/>
            <person name="Souleyre E."/>
            <person name="Varkonyi-Gasic E."/>
            <person name="Gambi F."/>
            <person name="Hanley J."/>
            <person name="Yao J.-L."/>
            <person name="Cheung J."/>
            <person name="David K."/>
            <person name="Warren B."/>
            <person name="Marsh K."/>
            <person name="Snowden K."/>
            <person name="Lin-Wang K."/>
            <person name="Brian L."/>
            <person name="Martinez-Sanchez M."/>
            <person name="Wang M."/>
            <person name="Ileperuma N."/>
            <person name="Macnee N."/>
            <person name="Campin R."/>
            <person name="Mcatee P."/>
            <person name="Drummond R."/>
            <person name="Espley R."/>
            <person name="Ireland H."/>
            <person name="Wu R."/>
            <person name="Atkinson R."/>
            <person name="Karunairetnam S."/>
            <person name="Bulley S."/>
            <person name="Chunkath S."/>
            <person name="Hanley Z."/>
            <person name="Storey R."/>
            <person name="Thrimawithana A."/>
            <person name="Thomson S."/>
            <person name="David C."/>
            <person name="Testolin R."/>
        </authorList>
    </citation>
    <scope>NUCLEOTIDE SEQUENCE [LARGE SCALE GENOMIC DNA]</scope>
    <source>
        <strain evidence="3">cv. Red5</strain>
        <tissue evidence="2">Young leaf</tissue>
    </source>
</reference>
<dbReference type="Gramene" id="PSS11115">
    <property type="protein sequence ID" value="PSS11115"/>
    <property type="gene ID" value="CEY00_Acc15389"/>
</dbReference>
<dbReference type="EMBL" id="NKQK01000014">
    <property type="protein sequence ID" value="PSS11115.1"/>
    <property type="molecule type" value="Genomic_DNA"/>
</dbReference>
<dbReference type="InParanoid" id="A0A2R6QMH4"/>
<dbReference type="AlphaFoldDB" id="A0A2R6QMH4"/>
<dbReference type="STRING" id="1590841.A0A2R6QMH4"/>
<dbReference type="OrthoDB" id="1928633at2759"/>
<dbReference type="Pfam" id="PF10539">
    <property type="entry name" value="Dev_Cell_Death"/>
    <property type="match status" value="1"/>
</dbReference>
<sequence>MEYEVEDGALGSIPQYGAIFMSNASTKRECFGRKLFGLPSAMANFVKQVKSGMILFLFEFESRELYGVFRATSDGALNIVPHAFSSSGKQFPAQVRFTPLWYCNPLSEREFRDAIQENYFSWKKFNFGLSDDQVSRLLRLFSSRKLEKPQRQFSRQSSKAIGKDRRVAGHDRSFLRNRAEEFVDEEGLAQAINTKYHENSSSNSERLDDDRFLKSDGIENELSVDNYHGYDMAERPGVSLGKRRRRDDDDGRFSVQDRIQYGQDVDHGRGEFICIDHQGDTLGKLERVAEDSQFLLSDTVETERIIDHDIGPIVTPEYPGDCGAKVRRATYGRFPGRDHVVDRHTTDNDFGLVASSDYLENPVIEARRATDDCHFLMGNRVKNDGNFGNYPEPVISADHHRSNPLGKIRTRDDGKLSVSNRRMANERHVESGIRTVLSSDYLEKPQHEVKEETVNCKFSVSGRTEIPTDHLTNRFDYVRRANDIDRFLASISMENEHNVDNDIGPVISNKHSGHPLDEIRRVADAGKFSGMDGVDTAYNMENSFRPSMSNGLTNLRQAMQNPSSYSSKPMLETDYSLHREQPKPRSSLPRSKEQKVFEFSYPTSHDAMVKRSVPYDPEVPNLHYGRSSSVGVDCASHLVQDIPPHHSFVGNLFTSSSKQSSPYSLEAEDLRRHHLDDAYGFVNKVPVETNHNHYSQTSSSLLSAEYYGKMKAQATGDEVYEDSLFSGTASAIPYTRNETYEGQNIDPSIDFDEHTLWEAVVVYDGAEDGSLRHDSGG</sequence>
<accession>A0A2R6QMH4</accession>
<dbReference type="PANTHER" id="PTHR46444">
    <property type="entry name" value="DCD (DEVELOPMENT AND CELL DEATH) DOMAIN PROTEIN-RELATED"/>
    <property type="match status" value="1"/>
</dbReference>
<reference evidence="3" key="2">
    <citation type="journal article" date="2018" name="BMC Genomics">
        <title>A manually annotated Actinidia chinensis var. chinensis (kiwifruit) genome highlights the challenges associated with draft genomes and gene prediction in plants.</title>
        <authorList>
            <person name="Pilkington S.M."/>
            <person name="Crowhurst R."/>
            <person name="Hilario E."/>
            <person name="Nardozza S."/>
            <person name="Fraser L."/>
            <person name="Peng Y."/>
            <person name="Gunaseelan K."/>
            <person name="Simpson R."/>
            <person name="Tahir J."/>
            <person name="Deroles S.C."/>
            <person name="Templeton K."/>
            <person name="Luo Z."/>
            <person name="Davy M."/>
            <person name="Cheng C."/>
            <person name="McNeilage M."/>
            <person name="Scaglione D."/>
            <person name="Liu Y."/>
            <person name="Zhang Q."/>
            <person name="Datson P."/>
            <person name="De Silva N."/>
            <person name="Gardiner S.E."/>
            <person name="Bassett H."/>
            <person name="Chagne D."/>
            <person name="McCallum J."/>
            <person name="Dzierzon H."/>
            <person name="Deng C."/>
            <person name="Wang Y.Y."/>
            <person name="Barron L."/>
            <person name="Manako K."/>
            <person name="Bowen J."/>
            <person name="Foster T.M."/>
            <person name="Erridge Z.A."/>
            <person name="Tiffin H."/>
            <person name="Waite C.N."/>
            <person name="Davies K.M."/>
            <person name="Grierson E.P."/>
            <person name="Laing W.A."/>
            <person name="Kirk R."/>
            <person name="Chen X."/>
            <person name="Wood M."/>
            <person name="Montefiori M."/>
            <person name="Brummell D.A."/>
            <person name="Schwinn K.E."/>
            <person name="Catanach A."/>
            <person name="Fullerton C."/>
            <person name="Li D."/>
            <person name="Meiyalaghan S."/>
            <person name="Nieuwenhuizen N."/>
            <person name="Read N."/>
            <person name="Prakash R."/>
            <person name="Hunter D."/>
            <person name="Zhang H."/>
            <person name="McKenzie M."/>
            <person name="Knabel M."/>
            <person name="Harris A."/>
            <person name="Allan A.C."/>
            <person name="Gleave A."/>
            <person name="Chen A."/>
            <person name="Janssen B.J."/>
            <person name="Plunkett B."/>
            <person name="Ampomah-Dwamena C."/>
            <person name="Voogd C."/>
            <person name="Leif D."/>
            <person name="Lafferty D."/>
            <person name="Souleyre E.J.F."/>
            <person name="Varkonyi-Gasic E."/>
            <person name="Gambi F."/>
            <person name="Hanley J."/>
            <person name="Yao J.L."/>
            <person name="Cheung J."/>
            <person name="David K.M."/>
            <person name="Warren B."/>
            <person name="Marsh K."/>
            <person name="Snowden K.C."/>
            <person name="Lin-Wang K."/>
            <person name="Brian L."/>
            <person name="Martinez-Sanchez M."/>
            <person name="Wang M."/>
            <person name="Ileperuma N."/>
            <person name="Macnee N."/>
            <person name="Campin R."/>
            <person name="McAtee P."/>
            <person name="Drummond R.S.M."/>
            <person name="Espley R.V."/>
            <person name="Ireland H.S."/>
            <person name="Wu R."/>
            <person name="Atkinson R.G."/>
            <person name="Karunairetnam S."/>
            <person name="Bulley S."/>
            <person name="Chunkath S."/>
            <person name="Hanley Z."/>
            <person name="Storey R."/>
            <person name="Thrimawithana A.H."/>
            <person name="Thomson S."/>
            <person name="David C."/>
            <person name="Testolin R."/>
            <person name="Huang H."/>
            <person name="Hellens R.P."/>
            <person name="Schaffer R.J."/>
        </authorList>
    </citation>
    <scope>NUCLEOTIDE SEQUENCE [LARGE SCALE GENOMIC DNA]</scope>
    <source>
        <strain evidence="3">cv. Red5</strain>
    </source>
</reference>
<organism evidence="2 3">
    <name type="scientific">Actinidia chinensis var. chinensis</name>
    <name type="common">Chinese soft-hair kiwi</name>
    <dbReference type="NCBI Taxonomy" id="1590841"/>
    <lineage>
        <taxon>Eukaryota</taxon>
        <taxon>Viridiplantae</taxon>
        <taxon>Streptophyta</taxon>
        <taxon>Embryophyta</taxon>
        <taxon>Tracheophyta</taxon>
        <taxon>Spermatophyta</taxon>
        <taxon>Magnoliopsida</taxon>
        <taxon>eudicotyledons</taxon>
        <taxon>Gunneridae</taxon>
        <taxon>Pentapetalae</taxon>
        <taxon>asterids</taxon>
        <taxon>Ericales</taxon>
        <taxon>Actinidiaceae</taxon>
        <taxon>Actinidia</taxon>
    </lineage>
</organism>
<feature type="domain" description="DCD" evidence="1">
    <location>
        <begin position="13"/>
        <end position="143"/>
    </location>
</feature>
<evidence type="ECO:0000313" key="2">
    <source>
        <dbReference type="EMBL" id="PSS11115.1"/>
    </source>
</evidence>
<dbReference type="SMART" id="SM00767">
    <property type="entry name" value="DCD"/>
    <property type="match status" value="1"/>
</dbReference>
<protein>
    <submittedName>
        <fullName evidence="2">B2 protein</fullName>
    </submittedName>
</protein>
<gene>
    <name evidence="2" type="ORF">CEY00_Acc15389</name>
</gene>
<comment type="caution">
    <text evidence="2">The sequence shown here is derived from an EMBL/GenBank/DDBJ whole genome shotgun (WGS) entry which is preliminary data.</text>
</comment>
<dbReference type="PROSITE" id="PS51222">
    <property type="entry name" value="DCD"/>
    <property type="match status" value="1"/>
</dbReference>
<dbReference type="PANTHER" id="PTHR46444:SF9">
    <property type="entry name" value="DCD (DEVELOPMENT AND CELL DEATH) DOMAIN PROTEIN"/>
    <property type="match status" value="1"/>
</dbReference>
<keyword evidence="3" id="KW-1185">Reference proteome</keyword>
<dbReference type="InterPro" id="IPR013989">
    <property type="entry name" value="Dev_and_cell_death_domain"/>
</dbReference>
<evidence type="ECO:0000313" key="3">
    <source>
        <dbReference type="Proteomes" id="UP000241394"/>
    </source>
</evidence>
<proteinExistence type="predicted"/>
<name>A0A2R6QMH4_ACTCC</name>
<evidence type="ECO:0000259" key="1">
    <source>
        <dbReference type="PROSITE" id="PS51222"/>
    </source>
</evidence>